<dbReference type="Proteomes" id="UP000297565">
    <property type="component" value="Unassembled WGS sequence"/>
</dbReference>
<reference evidence="3 4" key="1">
    <citation type="submission" date="2019-03" db="EMBL/GenBank/DDBJ databases">
        <title>Horizontal Gene Transfer Machinery in Histophilus somni.</title>
        <authorList>
            <person name="Mostafa Nazari M."/>
            <person name="Liljebjelke K."/>
        </authorList>
    </citation>
    <scope>NUCLEOTIDE SEQUENCE [LARGE SCALE GENOMIC DNA]</scope>
    <source>
        <strain evidence="3 4">UOC-EPH-KLM-04</strain>
    </source>
</reference>
<feature type="non-terminal residue" evidence="3">
    <location>
        <position position="1"/>
    </location>
</feature>
<evidence type="ECO:0000313" key="4">
    <source>
        <dbReference type="Proteomes" id="UP000297565"/>
    </source>
</evidence>
<feature type="non-terminal residue" evidence="3">
    <location>
        <position position="92"/>
    </location>
</feature>
<gene>
    <name evidence="3" type="ORF">E2R48_10825</name>
</gene>
<dbReference type="EMBL" id="SNRV01000117">
    <property type="protein sequence ID" value="TEW24628.1"/>
    <property type="molecule type" value="Genomic_DNA"/>
</dbReference>
<accession>A0AAX2S1F4</accession>
<evidence type="ECO:0000259" key="2">
    <source>
        <dbReference type="Pfam" id="PF05662"/>
    </source>
</evidence>
<dbReference type="AlphaFoldDB" id="A0AAX2S1F4"/>
<organism evidence="3 4">
    <name type="scientific">Histophilus somni</name>
    <name type="common">Haemophilus somnus</name>
    <dbReference type="NCBI Taxonomy" id="731"/>
    <lineage>
        <taxon>Bacteria</taxon>
        <taxon>Pseudomonadati</taxon>
        <taxon>Pseudomonadota</taxon>
        <taxon>Gammaproteobacteria</taxon>
        <taxon>Pasteurellales</taxon>
        <taxon>Pasteurellaceae</taxon>
        <taxon>Histophilus</taxon>
    </lineage>
</organism>
<comment type="caution">
    <text evidence="3">The sequence shown here is derived from an EMBL/GenBank/DDBJ whole genome shotgun (WGS) entry which is preliminary data.</text>
</comment>
<sequence length="92" mass="9552">VKTDAGNSIALGQGSEATKKEKSEATYTTDTNSIKFINFSGHGNDKSVLSIGDTGKERLITHVAPGTISASSTHAINGSQLYSVIDVFGHLG</sequence>
<evidence type="ECO:0000256" key="1">
    <source>
        <dbReference type="SAM" id="MobiDB-lite"/>
    </source>
</evidence>
<proteinExistence type="predicted"/>
<name>A0AAX2S1F4_HISSO</name>
<dbReference type="InterPro" id="IPR008635">
    <property type="entry name" value="Coiled_stalk_dom"/>
</dbReference>
<feature type="region of interest" description="Disordered" evidence="1">
    <location>
        <begin position="1"/>
        <end position="27"/>
    </location>
</feature>
<dbReference type="Gene3D" id="2.150.10.10">
    <property type="entry name" value="Serralysin-like metalloprotease, C-terminal"/>
    <property type="match status" value="1"/>
</dbReference>
<dbReference type="InterPro" id="IPR011049">
    <property type="entry name" value="Serralysin-like_metalloprot_C"/>
</dbReference>
<dbReference type="Pfam" id="PF05662">
    <property type="entry name" value="YadA_stalk"/>
    <property type="match status" value="1"/>
</dbReference>
<protein>
    <submittedName>
        <fullName evidence="3">Adhesin</fullName>
    </submittedName>
</protein>
<feature type="domain" description="Trimeric autotransporter adhesin YadA-like stalk" evidence="2">
    <location>
        <begin position="60"/>
        <end position="86"/>
    </location>
</feature>
<dbReference type="SUPFAM" id="SSF101967">
    <property type="entry name" value="Adhesin YadA, collagen-binding domain"/>
    <property type="match status" value="1"/>
</dbReference>
<dbReference type="GO" id="GO:0019867">
    <property type="term" value="C:outer membrane"/>
    <property type="evidence" value="ECO:0007669"/>
    <property type="project" value="InterPro"/>
</dbReference>
<evidence type="ECO:0000313" key="3">
    <source>
        <dbReference type="EMBL" id="TEW24628.1"/>
    </source>
</evidence>